<organism evidence="1 2">
    <name type="scientific">Fibrisoma limi BUZ 3</name>
    <dbReference type="NCBI Taxonomy" id="1185876"/>
    <lineage>
        <taxon>Bacteria</taxon>
        <taxon>Pseudomonadati</taxon>
        <taxon>Bacteroidota</taxon>
        <taxon>Cytophagia</taxon>
        <taxon>Cytophagales</taxon>
        <taxon>Spirosomataceae</taxon>
        <taxon>Fibrisoma</taxon>
    </lineage>
</organism>
<proteinExistence type="predicted"/>
<keyword evidence="2" id="KW-1185">Reference proteome</keyword>
<gene>
    <name evidence="1" type="ORF">BN8_04388</name>
</gene>
<accession>I2GMM1</accession>
<evidence type="ECO:0000313" key="2">
    <source>
        <dbReference type="Proteomes" id="UP000009309"/>
    </source>
</evidence>
<protein>
    <submittedName>
        <fullName evidence="1">Uncharacterized protein</fullName>
    </submittedName>
</protein>
<name>I2GMM1_9BACT</name>
<dbReference type="STRING" id="1185876.BN8_04388"/>
<evidence type="ECO:0000313" key="1">
    <source>
        <dbReference type="EMBL" id="CCH55149.1"/>
    </source>
</evidence>
<dbReference type="Proteomes" id="UP000009309">
    <property type="component" value="Unassembled WGS sequence"/>
</dbReference>
<reference evidence="1 2" key="1">
    <citation type="journal article" date="2012" name="J. Bacteriol.">
        <title>Genome Sequence of the Filamentous Bacterium Fibrisoma limi BUZ 3T.</title>
        <authorList>
            <person name="Filippini M."/>
            <person name="Qi W."/>
            <person name="Jaenicke S."/>
            <person name="Goesmann A."/>
            <person name="Smits T.H."/>
            <person name="Bagheri H.C."/>
        </authorList>
    </citation>
    <scope>NUCLEOTIDE SEQUENCE [LARGE SCALE GENOMIC DNA]</scope>
    <source>
        <strain evidence="2">BUZ 3T</strain>
    </source>
</reference>
<comment type="caution">
    <text evidence="1">The sequence shown here is derived from an EMBL/GenBank/DDBJ whole genome shotgun (WGS) entry which is preliminary data.</text>
</comment>
<dbReference type="EMBL" id="CAIT01000009">
    <property type="protein sequence ID" value="CCH55149.1"/>
    <property type="molecule type" value="Genomic_DNA"/>
</dbReference>
<dbReference type="eggNOG" id="ENOG502Z7K6">
    <property type="taxonomic scope" value="Bacteria"/>
</dbReference>
<sequence length="481" mass="51566">MGGSPVFAGRGSAAAEGDVCDAAAGPSAYRTYSGRAIVAVFREWTAAGNVPTAVYQRGSIGVDSNVARLCSVCGQLIHRGMKRFARYGWLCVALLTGCDDPPQQVAAGSVTLLVPDSVVAGQPLTVQIKTQRINLGESIMLSWQGGWGTQTMAQPVDGAALNVALPVAWTARSGAQVLRVWHRNTLVGTQTVRVVPQQTAQPLDLYLGAKSIVADGQHWSMITAIPTDSLGNPVKATTPVQFRFLRPNGQRDERMAQTHHLVAYQRITAQTSTGKTIVGVRAENVSGKEKELLEVPGFPVNFTIQASNYTPLADQRQNFRVRTNVLTDSYGNVVSDGTLVRFQCLDPNKTVRIVKGYTLRGVAEVSLENPGYEGSMRISASVFGAGKSNVLTLSFPENLKRIPVQVDQKRRLLRIGPLTESLDQLVPNGTAVTVQIDDRDPLAIETVGGYAEADLTGVTTGPHSVELTVGGRKVVLIINVK</sequence>
<dbReference type="AlphaFoldDB" id="I2GMM1"/>